<evidence type="ECO:0000313" key="1">
    <source>
        <dbReference type="EMBL" id="KTG11637.1"/>
    </source>
</evidence>
<dbReference type="Pfam" id="PF00982">
    <property type="entry name" value="Glyco_transf_20"/>
    <property type="match status" value="1"/>
</dbReference>
<sequence length="512" mass="58374">MSSDTNESAADTDTPVSAFESSLVLVSNRQPYSHRYEDDEIVVDRPVGGLTAGLDPVMQQVDGTWIAWGDGDADAEVTDDNDCVRVPPEDPSYTLRRVWLSDEAVDEYYYGYSNQVLWPLCHDLVGKTNFEDRFWSRYQEVNEQFADAVVEQADEESVVWFQDYHLALAPSHAREALPETTLFQFWHIPWPTWDTFRVCPHREELLGGLLANDLIGFHTERYVENFLACVDACFEAATVDTDSGEVEYDGETTLVRAFPLGVDAERIGELAGEREETFWPEFKREYSIPDDSRVAVGVDRLDYTKGIPERLDALEELFETRPEWRERLTYVQKSTESRSDISEYQRLQSAVDERIERLNERFATESWRPVVRIEEHLTNPELYGLYAHSDLALVTPVRDGMNLVAKEYVAAQADDDTKDGVLVLSRMTGAHGELGDTAVTIEPYDAPELAGQIEEALTMPDHERKRRMDALRASVLENDLDTWLASLLGTVQGLRRMSTQDTDDRNQRETKS</sequence>
<dbReference type="OrthoDB" id="79955at2157"/>
<gene>
    <name evidence="1" type="ORF">AUR64_00135</name>
</gene>
<dbReference type="GO" id="GO:0004805">
    <property type="term" value="F:trehalose-phosphatase activity"/>
    <property type="evidence" value="ECO:0007669"/>
    <property type="project" value="TreeGrafter"/>
</dbReference>
<dbReference type="CDD" id="cd03788">
    <property type="entry name" value="GT20_TPS"/>
    <property type="match status" value="1"/>
</dbReference>
<proteinExistence type="predicted"/>
<comment type="caution">
    <text evidence="1">The sequence shown here is derived from an EMBL/GenBank/DDBJ whole genome shotgun (WGS) entry which is preliminary data.</text>
</comment>
<organism evidence="1 2">
    <name type="scientific">Haloprofundus marisrubri</name>
    <dbReference type="NCBI Taxonomy" id="1514971"/>
    <lineage>
        <taxon>Archaea</taxon>
        <taxon>Methanobacteriati</taxon>
        <taxon>Methanobacteriota</taxon>
        <taxon>Stenosarchaea group</taxon>
        <taxon>Halobacteria</taxon>
        <taxon>Halobacteriales</taxon>
        <taxon>Haloferacaceae</taxon>
        <taxon>Haloprofundus</taxon>
    </lineage>
</organism>
<dbReference type="EMBL" id="LOPU01000001">
    <property type="protein sequence ID" value="KTG11637.1"/>
    <property type="molecule type" value="Genomic_DNA"/>
</dbReference>
<accession>A0A0W1RD56</accession>
<dbReference type="STRING" id="1514971.AUR64_00135"/>
<name>A0A0W1RD56_9EURY</name>
<dbReference type="Gene3D" id="3.40.50.2000">
    <property type="entry name" value="Glycogen Phosphorylase B"/>
    <property type="match status" value="2"/>
</dbReference>
<dbReference type="GO" id="GO:0003825">
    <property type="term" value="F:alpha,alpha-trehalose-phosphate synthase (UDP-forming) activity"/>
    <property type="evidence" value="ECO:0007669"/>
    <property type="project" value="TreeGrafter"/>
</dbReference>
<dbReference type="InterPro" id="IPR001830">
    <property type="entry name" value="Glyco_trans_20"/>
</dbReference>
<evidence type="ECO:0000313" key="2">
    <source>
        <dbReference type="Proteomes" id="UP000054387"/>
    </source>
</evidence>
<dbReference type="AlphaFoldDB" id="A0A0W1RD56"/>
<dbReference type="PANTHER" id="PTHR10788:SF106">
    <property type="entry name" value="BCDNA.GH08860"/>
    <property type="match status" value="1"/>
</dbReference>
<keyword evidence="2" id="KW-1185">Reference proteome</keyword>
<dbReference type="RefSeq" id="WP_058579922.1">
    <property type="nucleotide sequence ID" value="NZ_LOPU01000001.1"/>
</dbReference>
<protein>
    <submittedName>
        <fullName evidence="1">Trehalose-6-phosphate synthase</fullName>
    </submittedName>
</protein>
<dbReference type="Proteomes" id="UP000054387">
    <property type="component" value="Unassembled WGS sequence"/>
</dbReference>
<dbReference type="GO" id="GO:0005829">
    <property type="term" value="C:cytosol"/>
    <property type="evidence" value="ECO:0007669"/>
    <property type="project" value="TreeGrafter"/>
</dbReference>
<reference evidence="1 2" key="1">
    <citation type="submission" date="2015-12" db="EMBL/GenBank/DDBJ databases">
        <title>Haloprofundus marisrubri gen. nov., sp. nov., an extremely halophilic archaeon isolated from the Discovery deep brine-seawater interface in the Red Sea.</title>
        <authorList>
            <person name="Zhang G."/>
            <person name="Stingl U."/>
            <person name="Rashid M."/>
        </authorList>
    </citation>
    <scope>NUCLEOTIDE SEQUENCE [LARGE SCALE GENOMIC DNA]</scope>
    <source>
        <strain evidence="1 2">SB9</strain>
    </source>
</reference>
<dbReference type="SUPFAM" id="SSF53756">
    <property type="entry name" value="UDP-Glycosyltransferase/glycogen phosphorylase"/>
    <property type="match status" value="1"/>
</dbReference>
<dbReference type="PANTHER" id="PTHR10788">
    <property type="entry name" value="TREHALOSE-6-PHOSPHATE SYNTHASE"/>
    <property type="match status" value="1"/>
</dbReference>
<dbReference type="GO" id="GO:0005992">
    <property type="term" value="P:trehalose biosynthetic process"/>
    <property type="evidence" value="ECO:0007669"/>
    <property type="project" value="InterPro"/>
</dbReference>